<dbReference type="Proteomes" id="UP001597365">
    <property type="component" value="Unassembled WGS sequence"/>
</dbReference>
<feature type="chain" id="PRO_5047541567" evidence="1">
    <location>
        <begin position="31"/>
        <end position="166"/>
    </location>
</feature>
<keyword evidence="1" id="KW-0732">Signal</keyword>
<dbReference type="EMBL" id="JBHUFU010000009">
    <property type="protein sequence ID" value="MFD1831314.1"/>
    <property type="molecule type" value="Genomic_DNA"/>
</dbReference>
<evidence type="ECO:0000313" key="2">
    <source>
        <dbReference type="EMBL" id="MFD1831314.1"/>
    </source>
</evidence>
<comment type="caution">
    <text evidence="2">The sequence shown here is derived from an EMBL/GenBank/DDBJ whole genome shotgun (WGS) entry which is preliminary data.</text>
</comment>
<sequence>MNKKSLMSRTAVVLAALGAVTAGVVPQVQAAQPHTAATAVRTASQGELFPELNGMRIKAADSGDIHLVLDGRRHLIPSSVTHGALFRGTDGIRLVLTADNIADGGPLTAYAHLARSADDPTVYLVSNGHKREITPAAMDRYAFDWQKVRTTYPEVLAALPAAAPLI</sequence>
<gene>
    <name evidence="2" type="ORF">ACFSJS_16840</name>
</gene>
<evidence type="ECO:0000313" key="3">
    <source>
        <dbReference type="Proteomes" id="UP001597365"/>
    </source>
</evidence>
<feature type="signal peptide" evidence="1">
    <location>
        <begin position="1"/>
        <end position="30"/>
    </location>
</feature>
<evidence type="ECO:0000256" key="1">
    <source>
        <dbReference type="SAM" id="SignalP"/>
    </source>
</evidence>
<name>A0ABW4PKS5_9ACTN</name>
<proteinExistence type="predicted"/>
<reference evidence="3" key="1">
    <citation type="journal article" date="2019" name="Int. J. Syst. Evol. Microbiol.">
        <title>The Global Catalogue of Microorganisms (GCM) 10K type strain sequencing project: providing services to taxonomists for standard genome sequencing and annotation.</title>
        <authorList>
            <consortium name="The Broad Institute Genomics Platform"/>
            <consortium name="The Broad Institute Genome Sequencing Center for Infectious Disease"/>
            <person name="Wu L."/>
            <person name="Ma J."/>
        </authorList>
    </citation>
    <scope>NUCLEOTIDE SEQUENCE [LARGE SCALE GENOMIC DNA]</scope>
    <source>
        <strain evidence="3">CGMCC 4.7455</strain>
    </source>
</reference>
<accession>A0ABW4PKS5</accession>
<dbReference type="RefSeq" id="WP_380901111.1">
    <property type="nucleotide sequence ID" value="NZ_JBHUFU010000009.1"/>
</dbReference>
<organism evidence="2 3">
    <name type="scientific">Streptomyces desertarenae</name>
    <dbReference type="NCBI Taxonomy" id="2666184"/>
    <lineage>
        <taxon>Bacteria</taxon>
        <taxon>Bacillati</taxon>
        <taxon>Actinomycetota</taxon>
        <taxon>Actinomycetes</taxon>
        <taxon>Kitasatosporales</taxon>
        <taxon>Streptomycetaceae</taxon>
        <taxon>Streptomyces</taxon>
    </lineage>
</organism>
<protein>
    <submittedName>
        <fullName evidence="2">Uncharacterized protein</fullName>
    </submittedName>
</protein>
<keyword evidence="3" id="KW-1185">Reference proteome</keyword>